<protein>
    <submittedName>
        <fullName evidence="2">Uncharacterized protein</fullName>
    </submittedName>
</protein>
<name>A0A7J5ZC25_DISMA</name>
<reference evidence="2 3" key="1">
    <citation type="submission" date="2020-03" db="EMBL/GenBank/DDBJ databases">
        <title>Dissostichus mawsoni Genome sequencing and assembly.</title>
        <authorList>
            <person name="Park H."/>
        </authorList>
    </citation>
    <scope>NUCLEOTIDE SEQUENCE [LARGE SCALE GENOMIC DNA]</scope>
    <source>
        <strain evidence="2">DM0001</strain>
        <tissue evidence="2">Muscle</tissue>
    </source>
</reference>
<dbReference type="AlphaFoldDB" id="A0A7J5ZC25"/>
<dbReference type="EMBL" id="JAAKFY010000004">
    <property type="protein sequence ID" value="KAF3858681.1"/>
    <property type="molecule type" value="Genomic_DNA"/>
</dbReference>
<feature type="region of interest" description="Disordered" evidence="1">
    <location>
        <begin position="1"/>
        <end position="35"/>
    </location>
</feature>
<comment type="caution">
    <text evidence="2">The sequence shown here is derived from an EMBL/GenBank/DDBJ whole genome shotgun (WGS) entry which is preliminary data.</text>
</comment>
<gene>
    <name evidence="2" type="ORF">F7725_011882</name>
</gene>
<organism evidence="2 3">
    <name type="scientific">Dissostichus mawsoni</name>
    <name type="common">Antarctic cod</name>
    <dbReference type="NCBI Taxonomy" id="36200"/>
    <lineage>
        <taxon>Eukaryota</taxon>
        <taxon>Metazoa</taxon>
        <taxon>Chordata</taxon>
        <taxon>Craniata</taxon>
        <taxon>Vertebrata</taxon>
        <taxon>Euteleostomi</taxon>
        <taxon>Actinopterygii</taxon>
        <taxon>Neopterygii</taxon>
        <taxon>Teleostei</taxon>
        <taxon>Neoteleostei</taxon>
        <taxon>Acanthomorphata</taxon>
        <taxon>Eupercaria</taxon>
        <taxon>Perciformes</taxon>
        <taxon>Notothenioidei</taxon>
        <taxon>Nototheniidae</taxon>
        <taxon>Dissostichus</taxon>
    </lineage>
</organism>
<dbReference type="Proteomes" id="UP000518266">
    <property type="component" value="Unassembled WGS sequence"/>
</dbReference>
<proteinExistence type="predicted"/>
<sequence>MPTGIIYRQLPHPSPPRERGATRSMGPAAGLRGPPLTGGNVAVRAAVVALAWSAVHNVLDMLYYQVDGDCRRMRKREMTSAREPCVWIRVDKQLHLEQISDLLRVEHEDALEQHHISRVHRDELLFPGTTQTWKRFPHGQHLVEAVLAEDGHLPLVMVDLVLAQQLHDLLTY</sequence>
<evidence type="ECO:0000313" key="2">
    <source>
        <dbReference type="EMBL" id="KAF3858681.1"/>
    </source>
</evidence>
<evidence type="ECO:0000313" key="3">
    <source>
        <dbReference type="Proteomes" id="UP000518266"/>
    </source>
</evidence>
<accession>A0A7J5ZC25</accession>
<keyword evidence="3" id="KW-1185">Reference proteome</keyword>
<evidence type="ECO:0000256" key="1">
    <source>
        <dbReference type="SAM" id="MobiDB-lite"/>
    </source>
</evidence>
<dbReference type="OrthoDB" id="10582553at2759"/>